<evidence type="ECO:0000313" key="1">
    <source>
        <dbReference type="EMBL" id="MEK9501704.1"/>
    </source>
</evidence>
<accession>A0ABU9EAD2</accession>
<proteinExistence type="predicted"/>
<dbReference type="InterPro" id="IPR023214">
    <property type="entry name" value="HAD_sf"/>
</dbReference>
<dbReference type="InterPro" id="IPR036412">
    <property type="entry name" value="HAD-like_sf"/>
</dbReference>
<dbReference type="RefSeq" id="WP_405278675.1">
    <property type="nucleotide sequence ID" value="NZ_JBBHLI010000007.1"/>
</dbReference>
<organism evidence="1 2">
    <name type="scientific">Gaopeijia maritima</name>
    <dbReference type="NCBI Taxonomy" id="3119007"/>
    <lineage>
        <taxon>Bacteria</taxon>
        <taxon>Pseudomonadati</taxon>
        <taxon>Gemmatimonadota</taxon>
        <taxon>Longimicrobiia</taxon>
        <taxon>Gaopeijiales</taxon>
        <taxon>Gaopeijiaceae</taxon>
        <taxon>Gaopeijia</taxon>
    </lineage>
</organism>
<gene>
    <name evidence="1" type="ORF">WI372_11995</name>
</gene>
<dbReference type="Proteomes" id="UP001484239">
    <property type="component" value="Unassembled WGS sequence"/>
</dbReference>
<dbReference type="EMBL" id="JBBHLI010000007">
    <property type="protein sequence ID" value="MEK9501704.1"/>
    <property type="molecule type" value="Genomic_DNA"/>
</dbReference>
<name>A0ABU9EAD2_9BACT</name>
<reference evidence="1 2" key="1">
    <citation type="submission" date="2024-02" db="EMBL/GenBank/DDBJ databases">
        <title>A novel Gemmatimonadota bacterium.</title>
        <authorList>
            <person name="Du Z.-J."/>
            <person name="Ye Y.-Q."/>
        </authorList>
    </citation>
    <scope>NUCLEOTIDE SEQUENCE [LARGE SCALE GENOMIC DNA]</scope>
    <source>
        <strain evidence="1 2">DH-20</strain>
    </source>
</reference>
<dbReference type="SUPFAM" id="SSF56784">
    <property type="entry name" value="HAD-like"/>
    <property type="match status" value="1"/>
</dbReference>
<sequence length="278" mass="31583">MSSHHRTALVYDFDGTLARGNVQEHSFIPEIGLSKEDFWSEVKRRTKHHDADEILVYMHYMLEAAFESGHPITREALEAHGKSTPLFDGLDTWFERINEYGARQGLEIEHYIISSGNLEFIRGSEITQHFRQIFASKFMFDEDDEAIGPALAINYTNKTQYLFRINKGIDNAWDNDAVNRWIPLDDRPVPFNRMIFFGDGATDIPSMKMVRHQGGCSIAVFDPEAFSKVASQDKIHRLIAEDRVHYVAPADYSEGSQLEVITKGALGRIAREAGSRSG</sequence>
<evidence type="ECO:0000313" key="2">
    <source>
        <dbReference type="Proteomes" id="UP001484239"/>
    </source>
</evidence>
<protein>
    <submittedName>
        <fullName evidence="1">Haloacid dehalogenase-like hydrolase</fullName>
    </submittedName>
</protein>
<keyword evidence="2" id="KW-1185">Reference proteome</keyword>
<comment type="caution">
    <text evidence="1">The sequence shown here is derived from an EMBL/GenBank/DDBJ whole genome shotgun (WGS) entry which is preliminary data.</text>
</comment>
<dbReference type="Gene3D" id="3.40.50.1000">
    <property type="entry name" value="HAD superfamily/HAD-like"/>
    <property type="match status" value="1"/>
</dbReference>